<keyword evidence="4 7" id="KW-0808">Transferase</keyword>
<dbReference type="GO" id="GO:0005886">
    <property type="term" value="C:plasma membrane"/>
    <property type="evidence" value="ECO:0007669"/>
    <property type="project" value="UniProtKB-SubCell"/>
</dbReference>
<evidence type="ECO:0000256" key="5">
    <source>
        <dbReference type="ARBA" id="ARBA00023136"/>
    </source>
</evidence>
<dbReference type="AlphaFoldDB" id="A0A7V8K6W0"/>
<dbReference type="GO" id="GO:0016746">
    <property type="term" value="F:acyltransferase activity"/>
    <property type="evidence" value="ECO:0007669"/>
    <property type="project" value="UniProtKB-KW"/>
</dbReference>
<dbReference type="PANTHER" id="PTHR30606">
    <property type="entry name" value="LIPID A BIOSYNTHESIS LAUROYL ACYLTRANSFERASE"/>
    <property type="match status" value="1"/>
</dbReference>
<evidence type="ECO:0000313" key="8">
    <source>
        <dbReference type="Proteomes" id="UP000462066"/>
    </source>
</evidence>
<keyword evidence="8" id="KW-1185">Reference proteome</keyword>
<keyword evidence="2" id="KW-1003">Cell membrane</keyword>
<keyword evidence="5" id="KW-0472">Membrane</keyword>
<dbReference type="Pfam" id="PF03279">
    <property type="entry name" value="Lip_A_acyltrans"/>
    <property type="match status" value="1"/>
</dbReference>
<keyword evidence="3" id="KW-0997">Cell inner membrane</keyword>
<evidence type="ECO:0000256" key="4">
    <source>
        <dbReference type="ARBA" id="ARBA00022679"/>
    </source>
</evidence>
<dbReference type="RefSeq" id="WP_162311545.1">
    <property type="nucleotide sequence ID" value="NZ_JACHGU010000007.1"/>
</dbReference>
<evidence type="ECO:0000256" key="1">
    <source>
        <dbReference type="ARBA" id="ARBA00004533"/>
    </source>
</evidence>
<dbReference type="InterPro" id="IPR004960">
    <property type="entry name" value="LipA_acyltrans"/>
</dbReference>
<comment type="caution">
    <text evidence="7">The sequence shown here is derived from an EMBL/GenBank/DDBJ whole genome shotgun (WGS) entry which is preliminary data.</text>
</comment>
<dbReference type="Proteomes" id="UP000462066">
    <property type="component" value="Unassembled WGS sequence"/>
</dbReference>
<gene>
    <name evidence="7" type="ORF">B1992_11000</name>
</gene>
<dbReference type="CDD" id="cd07984">
    <property type="entry name" value="LPLAT_LABLAT-like"/>
    <property type="match status" value="1"/>
</dbReference>
<evidence type="ECO:0000313" key="7">
    <source>
        <dbReference type="EMBL" id="KAF1685716.1"/>
    </source>
</evidence>
<evidence type="ECO:0000256" key="6">
    <source>
        <dbReference type="ARBA" id="ARBA00023315"/>
    </source>
</evidence>
<accession>A0A7V8K6W0</accession>
<evidence type="ECO:0000256" key="2">
    <source>
        <dbReference type="ARBA" id="ARBA00022475"/>
    </source>
</evidence>
<name>A0A7V8K6W0_9GAMM</name>
<keyword evidence="6 7" id="KW-0012">Acyltransferase</keyword>
<reference evidence="7 8" key="1">
    <citation type="submission" date="2017-10" db="EMBL/GenBank/DDBJ databases">
        <title>Whole genome sequencing of Pseudoxanthomonas broegbernensis DSM 12573(T).</title>
        <authorList>
            <person name="Kumar S."/>
            <person name="Bansal K."/>
            <person name="Kaur A."/>
            <person name="Patil P."/>
            <person name="Sharma S."/>
            <person name="Patil P.B."/>
        </authorList>
    </citation>
    <scope>NUCLEOTIDE SEQUENCE [LARGE SCALE GENOMIC DNA]</scope>
    <source>
        <strain evidence="7 8">DSM 12573</strain>
    </source>
</reference>
<proteinExistence type="predicted"/>
<dbReference type="GO" id="GO:0009247">
    <property type="term" value="P:glycolipid biosynthetic process"/>
    <property type="evidence" value="ECO:0007669"/>
    <property type="project" value="UniProtKB-ARBA"/>
</dbReference>
<dbReference type="InterPro" id="IPR014548">
    <property type="entry name" value="Ac_Trasf"/>
</dbReference>
<evidence type="ECO:0000256" key="3">
    <source>
        <dbReference type="ARBA" id="ARBA00022519"/>
    </source>
</evidence>
<dbReference type="PANTHER" id="PTHR30606:SF9">
    <property type="entry name" value="LIPID A BIOSYNTHESIS LAUROYLTRANSFERASE"/>
    <property type="match status" value="1"/>
</dbReference>
<sequence>MIEREEDARSSWKHRPEGGSRGSLALIVAIARHGGRWLARLCLYPITLYFLVMRGPERRASRAWLSQVRGRRAGVWAAARHIHTFAATILDRVYLIGGSADRFDIRVHGLSPLHALVDAGRGALLFGSHLGSFDALRVLARQRPGLTVRVVLDRAHNPVLTEIFESLDPSLAAGVIDGGQPGAAIALEIRDALEAGSLVALLVDRALPHEATAAVPFLGRPARFPLTPWGLAAALRAPVLLCFGLYRGGKRYDLHFEPFCDPAVEGGPPARGARAQWMRDRVAGYAARLEHHARQAPCNWFNFYDFWNDDGQDPMAAPPHDRTAAGMRAGAAVRRG</sequence>
<dbReference type="EMBL" id="MWIP01000011">
    <property type="protein sequence ID" value="KAF1685716.1"/>
    <property type="molecule type" value="Genomic_DNA"/>
</dbReference>
<comment type="subcellular location">
    <subcellularLocation>
        <location evidence="1">Cell inner membrane</location>
    </subcellularLocation>
</comment>
<organism evidence="7 8">
    <name type="scientific">Pseudoxanthomonas broegbernensis</name>
    <dbReference type="NCBI Taxonomy" id="83619"/>
    <lineage>
        <taxon>Bacteria</taxon>
        <taxon>Pseudomonadati</taxon>
        <taxon>Pseudomonadota</taxon>
        <taxon>Gammaproteobacteria</taxon>
        <taxon>Lysobacterales</taxon>
        <taxon>Lysobacteraceae</taxon>
        <taxon>Pseudoxanthomonas</taxon>
    </lineage>
</organism>
<dbReference type="PIRSF" id="PIRSF028561">
    <property type="entry name" value="Ac_Trasf"/>
    <property type="match status" value="1"/>
</dbReference>
<protein>
    <submittedName>
        <fullName evidence="7">Acyltransferase</fullName>
    </submittedName>
</protein>